<dbReference type="Proteomes" id="UP000245119">
    <property type="component" value="Linkage Group LG4"/>
</dbReference>
<dbReference type="GO" id="GO:0007015">
    <property type="term" value="P:actin filament organization"/>
    <property type="evidence" value="ECO:0007669"/>
    <property type="project" value="TreeGrafter"/>
</dbReference>
<dbReference type="PANTHER" id="PTHR13140:SF289">
    <property type="entry name" value="UNCONVENTIONAL MYOSIN-XIX"/>
    <property type="match status" value="1"/>
</dbReference>
<keyword evidence="10" id="KW-1185">Reference proteome</keyword>
<feature type="binding site" evidence="6">
    <location>
        <begin position="191"/>
        <end position="198"/>
    </location>
    <ligand>
        <name>ATP</name>
        <dbReference type="ChEBI" id="CHEBI:30616"/>
    </ligand>
</feature>
<feature type="region of interest" description="Disordered" evidence="7">
    <location>
        <begin position="1058"/>
        <end position="1077"/>
    </location>
</feature>
<dbReference type="Gene3D" id="1.20.58.530">
    <property type="match status" value="1"/>
</dbReference>
<feature type="domain" description="Myosin motor" evidence="8">
    <location>
        <begin position="96"/>
        <end position="750"/>
    </location>
</feature>
<accession>A0A2T7PHM9</accession>
<dbReference type="GO" id="GO:0000146">
    <property type="term" value="F:microfilament motor activity"/>
    <property type="evidence" value="ECO:0007669"/>
    <property type="project" value="TreeGrafter"/>
</dbReference>
<dbReference type="SMART" id="SM00015">
    <property type="entry name" value="IQ"/>
    <property type="match status" value="5"/>
</dbReference>
<evidence type="ECO:0000256" key="7">
    <source>
        <dbReference type="SAM" id="MobiDB-lite"/>
    </source>
</evidence>
<evidence type="ECO:0000313" key="10">
    <source>
        <dbReference type="Proteomes" id="UP000245119"/>
    </source>
</evidence>
<dbReference type="SUPFAM" id="SSF52540">
    <property type="entry name" value="P-loop containing nucleoside triphosphate hydrolases"/>
    <property type="match status" value="3"/>
</dbReference>
<dbReference type="CDD" id="cd00124">
    <property type="entry name" value="MYSc"/>
    <property type="match status" value="1"/>
</dbReference>
<dbReference type="SMART" id="SM00242">
    <property type="entry name" value="MYSc"/>
    <property type="match status" value="1"/>
</dbReference>
<feature type="region of interest" description="Disordered" evidence="7">
    <location>
        <begin position="969"/>
        <end position="1008"/>
    </location>
</feature>
<feature type="region of interest" description="Disordered" evidence="7">
    <location>
        <begin position="1"/>
        <end position="35"/>
    </location>
</feature>
<dbReference type="STRING" id="400727.A0A2T7PHM9"/>
<comment type="similarity">
    <text evidence="6">Belongs to the TRAFAC class myosin-kinesin ATPase superfamily. Myosin family.</text>
</comment>
<evidence type="ECO:0000256" key="3">
    <source>
        <dbReference type="ARBA" id="ARBA00023123"/>
    </source>
</evidence>
<dbReference type="OrthoDB" id="6108017at2759"/>
<dbReference type="PANTHER" id="PTHR13140">
    <property type="entry name" value="MYOSIN"/>
    <property type="match status" value="1"/>
</dbReference>
<dbReference type="PRINTS" id="PR00193">
    <property type="entry name" value="MYOSINHEAVY"/>
</dbReference>
<keyword evidence="2 6" id="KW-0067">ATP-binding</keyword>
<feature type="compositionally biased region" description="Low complexity" evidence="7">
    <location>
        <begin position="17"/>
        <end position="32"/>
    </location>
</feature>
<keyword evidence="1 6" id="KW-0547">Nucleotide-binding</keyword>
<gene>
    <name evidence="9" type="ORF">C0Q70_08369</name>
</gene>
<organism evidence="9 10">
    <name type="scientific">Pomacea canaliculata</name>
    <name type="common">Golden apple snail</name>
    <dbReference type="NCBI Taxonomy" id="400727"/>
    <lineage>
        <taxon>Eukaryota</taxon>
        <taxon>Metazoa</taxon>
        <taxon>Spiralia</taxon>
        <taxon>Lophotrochozoa</taxon>
        <taxon>Mollusca</taxon>
        <taxon>Gastropoda</taxon>
        <taxon>Caenogastropoda</taxon>
        <taxon>Architaenioglossa</taxon>
        <taxon>Ampullarioidea</taxon>
        <taxon>Ampullariidae</taxon>
        <taxon>Pomacea</taxon>
    </lineage>
</organism>
<dbReference type="InterPro" id="IPR027417">
    <property type="entry name" value="P-loop_NTPase"/>
</dbReference>
<dbReference type="GO" id="GO:0005737">
    <property type="term" value="C:cytoplasm"/>
    <property type="evidence" value="ECO:0007669"/>
    <property type="project" value="TreeGrafter"/>
</dbReference>
<evidence type="ECO:0000256" key="4">
    <source>
        <dbReference type="ARBA" id="ARBA00023175"/>
    </source>
</evidence>
<dbReference type="EMBL" id="PZQS01000004">
    <property type="protein sequence ID" value="PVD32922.1"/>
    <property type="molecule type" value="Genomic_DNA"/>
</dbReference>
<evidence type="ECO:0000256" key="6">
    <source>
        <dbReference type="PROSITE-ProRule" id="PRU00782"/>
    </source>
</evidence>
<keyword evidence="4 6" id="KW-0505">Motor protein</keyword>
<feature type="region of interest" description="Disordered" evidence="7">
    <location>
        <begin position="684"/>
        <end position="703"/>
    </location>
</feature>
<comment type="caution">
    <text evidence="9">The sequence shown here is derived from an EMBL/GenBank/DDBJ whole genome shotgun (WGS) entry which is preliminary data.</text>
</comment>
<dbReference type="InterPro" id="IPR001609">
    <property type="entry name" value="Myosin_head_motor_dom-like"/>
</dbReference>
<reference evidence="9 10" key="1">
    <citation type="submission" date="2018-04" db="EMBL/GenBank/DDBJ databases">
        <title>The genome of golden apple snail Pomacea canaliculata provides insight into stress tolerance and invasive adaptation.</title>
        <authorList>
            <person name="Liu C."/>
            <person name="Liu B."/>
            <person name="Ren Y."/>
            <person name="Zhang Y."/>
            <person name="Wang H."/>
            <person name="Li S."/>
            <person name="Jiang F."/>
            <person name="Yin L."/>
            <person name="Zhang G."/>
            <person name="Qian W."/>
            <person name="Fan W."/>
        </authorList>
    </citation>
    <scope>NUCLEOTIDE SEQUENCE [LARGE SCALE GENOMIC DNA]</scope>
    <source>
        <strain evidence="9">SZHN2017</strain>
        <tissue evidence="9">Muscle</tissue>
    </source>
</reference>
<dbReference type="PROSITE" id="PS51456">
    <property type="entry name" value="MYOSIN_MOTOR"/>
    <property type="match status" value="1"/>
</dbReference>
<dbReference type="PROSITE" id="PS50096">
    <property type="entry name" value="IQ"/>
    <property type="match status" value="1"/>
</dbReference>
<dbReference type="AlphaFoldDB" id="A0A2T7PHM9"/>
<dbReference type="InterPro" id="IPR000048">
    <property type="entry name" value="IQ_motif_EF-hand-BS"/>
</dbReference>
<evidence type="ECO:0000256" key="2">
    <source>
        <dbReference type="ARBA" id="ARBA00022840"/>
    </source>
</evidence>
<evidence type="ECO:0000259" key="8">
    <source>
        <dbReference type="PROSITE" id="PS51456"/>
    </source>
</evidence>
<evidence type="ECO:0000313" key="9">
    <source>
        <dbReference type="EMBL" id="PVD32922.1"/>
    </source>
</evidence>
<dbReference type="Pfam" id="PF00063">
    <property type="entry name" value="Myosin_head"/>
    <property type="match status" value="2"/>
</dbReference>
<evidence type="ECO:0000256" key="5">
    <source>
        <dbReference type="ARBA" id="ARBA00023203"/>
    </source>
</evidence>
<feature type="region of interest" description="Actin-binding" evidence="6">
    <location>
        <begin position="577"/>
        <end position="599"/>
    </location>
</feature>
<keyword evidence="5 6" id="KW-0009">Actin-binding</keyword>
<dbReference type="GO" id="GO:0051015">
    <property type="term" value="F:actin filament binding"/>
    <property type="evidence" value="ECO:0007669"/>
    <property type="project" value="TreeGrafter"/>
</dbReference>
<dbReference type="Gene3D" id="1.20.5.190">
    <property type="match status" value="2"/>
</dbReference>
<sequence>MNSEVTARGTRRKLLEPSPSISQSTGSSATPSLDGRMTVCKGQTVYVYTSDNAWEEAIITGVDHSKKTVLARLETSYKVVQCSQNDILLRSEQSLYDCTNLTHVTPVHEASVLACLYERFTTCKYYTNAGTTVIAVNPFCDVSYLYTPEQIKAYHDKNKDLPPHIYPIAELAYTNLMREMGCHRQSIVINGESGAGKTETAKHLLKYLTTVSSVPAKESSAYRGRKIEQRILDSNPILEAFGNAATPRNNNSSRFGKFIELQFTRTGHMKGGTIQTYLLEKTRLVHQGSGENNFHVFYQITSMSPEDHRHPNWLLNIKKEIAGTSFSGVPCNQDYTENSDIMETLDAMTDIGVSQNHQNAIVEVLLAILYLVNLQFIPLSDDSSGLDRKLGLLDIYGFEAFASNSLEQLCINYANERLQQHYVSNFLQHLQTEYEDECITWIPISVNDNQSCVDLLDGRLSIFSILNEEVYMNRKINDATLNDRILKLCMPFTFHLRPARLPASGVSCFVVQHYAGEVVYSAHNLITKNKDDIPEDLVRLLSVSENPFVQELFANLVNTDSPGKKKKTVLIKFKSSLDTLMRSLEESDIHYIRCVKPNESNSASKFEPPFVLGQLRACGTVETINICRHGFTARMPYPEFIQRYSIILRKMPTHTANSSQGEASHLSVWVSLDALLMQQINLAKSPNPTPTKRHRRRSGLTQHDHARKVCGAVLQAVLGDQNKESLTTQFGRTKIFLLENQLELLEHARMEVINDYASVLQSAWKCFCCRRRFRQHMAAFRIQRAWAAHLTRLQFLQYKKAALTIQRAWATCMARRHFLNLKEAALVIQKTWATCKVRRPFLKLKEAACKIENAWITHLARKRFLLLKEAANKIQQAWSAHLARRRFLQAKRAALVQQQYTRQKLRKQQQQQDYIKVVKGKLQSPLFTPHDSVLVPAASKLCSLSVECDAPPLSTDTVDFPQDLDLSGNLSDDSGVMLQDPRHQESPARSEADSQVDELEPPQKKKHLAKTPIKFAELHGFHLGDGIISRYGIPTHGVRFHTRASVLKYGHIMNRRDLPKGLSDVLPQGASDSPTRM</sequence>
<keyword evidence="3 6" id="KW-0518">Myosin</keyword>
<proteinExistence type="inferred from homology"/>
<dbReference type="GO" id="GO:0016459">
    <property type="term" value="C:myosin complex"/>
    <property type="evidence" value="ECO:0007669"/>
    <property type="project" value="UniProtKB-KW"/>
</dbReference>
<name>A0A2T7PHM9_POMCA</name>
<dbReference type="GO" id="GO:0016020">
    <property type="term" value="C:membrane"/>
    <property type="evidence" value="ECO:0007669"/>
    <property type="project" value="TreeGrafter"/>
</dbReference>
<protein>
    <recommendedName>
        <fullName evidence="8">Myosin motor domain-containing protein</fullName>
    </recommendedName>
</protein>
<feature type="compositionally biased region" description="Basic and acidic residues" evidence="7">
    <location>
        <begin position="980"/>
        <end position="992"/>
    </location>
</feature>
<dbReference type="InterPro" id="IPR036961">
    <property type="entry name" value="Kinesin_motor_dom_sf"/>
</dbReference>
<dbReference type="Gene3D" id="6.20.240.20">
    <property type="match status" value="1"/>
</dbReference>
<evidence type="ECO:0000256" key="1">
    <source>
        <dbReference type="ARBA" id="ARBA00022741"/>
    </source>
</evidence>
<dbReference type="Gene3D" id="3.40.850.10">
    <property type="entry name" value="Kinesin motor domain"/>
    <property type="match status" value="2"/>
</dbReference>
<dbReference type="GO" id="GO:0005524">
    <property type="term" value="F:ATP binding"/>
    <property type="evidence" value="ECO:0007669"/>
    <property type="project" value="UniProtKB-UniRule"/>
</dbReference>